<dbReference type="SUPFAM" id="SSF54695">
    <property type="entry name" value="POZ domain"/>
    <property type="match status" value="1"/>
</dbReference>
<feature type="region of interest" description="Disordered" evidence="1">
    <location>
        <begin position="1"/>
        <end position="32"/>
    </location>
</feature>
<proteinExistence type="predicted"/>
<feature type="compositionally biased region" description="Basic and acidic residues" evidence="1">
    <location>
        <begin position="1"/>
        <end position="15"/>
    </location>
</feature>
<comment type="caution">
    <text evidence="2">The sequence shown here is derived from an EMBL/GenBank/DDBJ whole genome shotgun (WGS) entry which is preliminary data.</text>
</comment>
<evidence type="ECO:0000256" key="1">
    <source>
        <dbReference type="SAM" id="MobiDB-lite"/>
    </source>
</evidence>
<evidence type="ECO:0000313" key="2">
    <source>
        <dbReference type="EMBL" id="OCT48543.1"/>
    </source>
</evidence>
<name>A0A1C1CJ41_9EURO</name>
<keyword evidence="3" id="KW-1185">Reference proteome</keyword>
<dbReference type="InterPro" id="IPR011333">
    <property type="entry name" value="SKP1/BTB/POZ_sf"/>
</dbReference>
<dbReference type="Proteomes" id="UP000094526">
    <property type="component" value="Unassembled WGS sequence"/>
</dbReference>
<evidence type="ECO:0000313" key="3">
    <source>
        <dbReference type="Proteomes" id="UP000094526"/>
    </source>
</evidence>
<dbReference type="AlphaFoldDB" id="A0A1C1CJ41"/>
<dbReference type="EMBL" id="LGRB01000012">
    <property type="protein sequence ID" value="OCT48543.1"/>
    <property type="molecule type" value="Genomic_DNA"/>
</dbReference>
<protein>
    <recommendedName>
        <fullName evidence="4">BTB domain-containing protein</fullName>
    </recommendedName>
</protein>
<accession>A0A1C1CJ41</accession>
<dbReference type="eggNOG" id="ENOG502SVZP">
    <property type="taxonomic scope" value="Eukaryota"/>
</dbReference>
<evidence type="ECO:0008006" key="4">
    <source>
        <dbReference type="Google" id="ProtNLM"/>
    </source>
</evidence>
<reference evidence="3" key="1">
    <citation type="submission" date="2015-07" db="EMBL/GenBank/DDBJ databases">
        <authorList>
            <person name="Teixeira M.M."/>
            <person name="Souza R.C."/>
            <person name="Almeida L.G."/>
            <person name="Vicente V.A."/>
            <person name="de Hoog S."/>
            <person name="Bocca A.L."/>
            <person name="de Almeida S.R."/>
            <person name="Vasconcelos A.T."/>
            <person name="Felipe M.S."/>
        </authorList>
    </citation>
    <scope>NUCLEOTIDE SEQUENCE [LARGE SCALE GENOMIC DNA]</scope>
    <source>
        <strain evidence="3">KSF</strain>
    </source>
</reference>
<dbReference type="STRING" id="86049.A0A1C1CJ41"/>
<dbReference type="OrthoDB" id="5275938at2759"/>
<dbReference type="VEuPathDB" id="FungiDB:G647_10301"/>
<dbReference type="VEuPathDB" id="FungiDB:CLCR_04198"/>
<sequence>MESVPQDHADIEDVSRSLPADEPLEGPTEELDPRGDLVLVVGPRRLLVSSKVLELSCPFFKTMLRSNAFYEGVERPNADKPPVKNLRDDHPDIFSLICRVLHYRPVRPPASIEDYRALADVCDFYGCRWPLSFHVRAWMEAWNFSNLSTEQLQTFLWAAYVFHLKDLFQRVSVRLAEALTTDEWRAWEVHPMPARMKVFFLDDMRELCDRIKNRVQERIETAIDGVGENHERHTGKRDKICSQCFRNKPWATKKCGNCGSTEFHDYSCTKELRLSLFMEWLQSQGYWPLSRLNNQSCRSFLGTMYGAIDTRTPCGSDDFCPLTAAKELLTTRLKRTLDNFEGLTLEVYDAKCLG</sequence>
<gene>
    <name evidence="2" type="ORF">CLCR_04198</name>
</gene>
<dbReference type="Gene3D" id="3.30.710.10">
    <property type="entry name" value="Potassium Channel Kv1.1, Chain A"/>
    <property type="match status" value="1"/>
</dbReference>
<organism evidence="2 3">
    <name type="scientific">Cladophialophora carrionii</name>
    <dbReference type="NCBI Taxonomy" id="86049"/>
    <lineage>
        <taxon>Eukaryota</taxon>
        <taxon>Fungi</taxon>
        <taxon>Dikarya</taxon>
        <taxon>Ascomycota</taxon>
        <taxon>Pezizomycotina</taxon>
        <taxon>Eurotiomycetes</taxon>
        <taxon>Chaetothyriomycetidae</taxon>
        <taxon>Chaetothyriales</taxon>
        <taxon>Herpotrichiellaceae</taxon>
        <taxon>Cladophialophora</taxon>
    </lineage>
</organism>